<sequence length="273" mass="31121">MQWFEDRGQYTETEPVAPEIMRRFGDQVDLVRVYPNGMTQPGWNIKEYMENHDRGAFKPRRALRFYSKYDMPFGIIMRSVPLVGIDIDGKNGGIETANALRLTRSLAEVSKSNNGFHVVYEIPFTQWHELRGYDELPDLLGLVPGVDIKGTGILFHYPGQRWNRLPIAPLPQKLFELISGARDSRRLRRLSRPATSAATMDPDDLVILHDQLRTELNGKFVKGGRNQKLFALGAQMRTAGFPSWETALYDRGHQIGLDIDEVTSIIKNIEAYS</sequence>
<evidence type="ECO:0000313" key="2">
    <source>
        <dbReference type="Proteomes" id="UP000286843"/>
    </source>
</evidence>
<accession>A0A3T0IP30</accession>
<proteinExistence type="predicted"/>
<reference evidence="1 2" key="1">
    <citation type="submission" date="2018-12" db="EMBL/GenBank/DDBJ databases">
        <authorList>
            <person name="Coleman S.T."/>
            <person name="Adewumi O.M."/>
            <person name="Alachi P."/>
            <person name="Anderson S.J."/>
            <person name="Bakarey A.S."/>
            <person name="Beyer A.R."/>
            <person name="Biederman W.H."/>
            <person name="Bollivar D.W."/>
            <person name="Butela K.A."/>
            <person name="Byrum C.A."/>
            <person name="Collins D.P."/>
            <person name="Cresawn S.G."/>
            <person name="Dougan K.E."/>
            <person name="Duffy I."/>
            <person name="Eivazova E.R."/>
            <person name="Engstrom E.M."/>
            <person name="Fallest-Strobl P.C."/>
            <person name="Godde J.S."/>
            <person name="Lee J.S."/>
            <person name="Long J.A."/>
            <person name="Mastrapaolo M.D."/>
            <person name="Mathur V."/>
            <person name="Mesich B.L."/>
            <person name="Mitchell J.C."/>
            <person name="Moore R."/>
            <person name="Pandey S."/>
            <person name="Pollack M.J."/>
            <person name="Porter M.L."/>
            <person name="Reid N.M."/>
            <person name="Salvitti L.R."/>
            <person name="Sayre B.L."/>
            <person name="Schrock T.A."/>
            <person name="Sconiers W.B."/>
            <person name="Sheehy R."/>
            <person name="Shows K.H."/>
            <person name="Sprenkle A.B."/>
            <person name="Swerdlow S.J."/>
            <person name="Theoret J.R."/>
            <person name="Thompson K.M."/>
            <person name="Tibbetts T.J."/>
            <person name="Tigges M."/>
            <person name="Van A.R."/>
            <person name="Washington J.M."/>
            <person name="Windsor E.J."/>
            <person name="Garlena R.A."/>
            <person name="Russell D.A."/>
            <person name="Pope W.H."/>
            <person name="Jacobs-Sera D."/>
            <person name="Hatfull G.F."/>
        </authorList>
    </citation>
    <scope>NUCLEOTIDE SEQUENCE [LARGE SCALE GENOMIC DNA]</scope>
</reference>
<evidence type="ECO:0000313" key="1">
    <source>
        <dbReference type="EMBL" id="AZV01765.1"/>
    </source>
</evidence>
<dbReference type="Proteomes" id="UP000286843">
    <property type="component" value="Segment"/>
</dbReference>
<protein>
    <submittedName>
        <fullName evidence="1">DNA primase/polymerase</fullName>
    </submittedName>
</protein>
<dbReference type="EMBL" id="MK308638">
    <property type="protein sequence ID" value="AZV01765.1"/>
    <property type="molecule type" value="Genomic_DNA"/>
</dbReference>
<organism evidence="1 2">
    <name type="scientific">Microbacterium phage ArMaWen</name>
    <dbReference type="NCBI Taxonomy" id="2500786"/>
    <lineage>
        <taxon>Viruses</taxon>
        <taxon>Duplodnaviria</taxon>
        <taxon>Heunggongvirae</taxon>
        <taxon>Uroviricota</taxon>
        <taxon>Caudoviricetes</taxon>
        <taxon>Eekayvirinae</taxon>
        <taxon>Tinytimothyvirus</taxon>
        <taxon>Tinytimothyvirus alex44</taxon>
    </lineage>
</organism>
<gene>
    <name evidence="1" type="primary">2</name>
    <name evidence="1" type="ORF">SEA_ARMAWEN_2</name>
</gene>
<name>A0A3T0IP30_9CAUD</name>